<proteinExistence type="predicted"/>
<dbReference type="Proteomes" id="UP000694388">
    <property type="component" value="Unplaced"/>
</dbReference>
<reference evidence="7" key="2">
    <citation type="submission" date="2025-09" db="UniProtKB">
        <authorList>
            <consortium name="Ensembl"/>
        </authorList>
    </citation>
    <scope>IDENTIFICATION</scope>
</reference>
<evidence type="ECO:0000259" key="6">
    <source>
        <dbReference type="PROSITE" id="PS50002"/>
    </source>
</evidence>
<evidence type="ECO:0000313" key="8">
    <source>
        <dbReference type="Proteomes" id="UP000694388"/>
    </source>
</evidence>
<dbReference type="GO" id="GO:0030864">
    <property type="term" value="C:cortical actin cytoskeleton"/>
    <property type="evidence" value="ECO:0007669"/>
    <property type="project" value="TreeGrafter"/>
</dbReference>
<feature type="compositionally biased region" description="Acidic residues" evidence="5">
    <location>
        <begin position="340"/>
        <end position="349"/>
    </location>
</feature>
<dbReference type="OMA" id="VGFQEQD"/>
<dbReference type="Gene3D" id="2.30.30.40">
    <property type="entry name" value="SH3 Domains"/>
    <property type="match status" value="1"/>
</dbReference>
<dbReference type="PRINTS" id="PR00499">
    <property type="entry name" value="P67PHOX"/>
</dbReference>
<dbReference type="PANTHER" id="PTHR10829:SF23">
    <property type="entry name" value="CORTACTIN, ISOFORM A"/>
    <property type="match status" value="1"/>
</dbReference>
<feature type="compositionally biased region" description="Acidic residues" evidence="5">
    <location>
        <begin position="15"/>
        <end position="27"/>
    </location>
</feature>
<dbReference type="GO" id="GO:0030833">
    <property type="term" value="P:regulation of actin filament polymerization"/>
    <property type="evidence" value="ECO:0007669"/>
    <property type="project" value="TreeGrafter"/>
</dbReference>
<sequence length="419" mass="47002">MWKASAGHKLSVEVKEDDDDWDTDPDFVNDVSENEQRWGAKTVEGSGRMEHFSVKELRATVNVEHSMSKQKEMESGPTAAAGYGGKFGLQGDRMDKSAVGYEYKSDREKHSSQKDHSQGFGGKYGVQQDRQDKVALGWEHKDKTSPHESQIDYKRGFGGKFGVQQDRQDECALSWEHKEKPSPHESQVDYRKGFGGKFGVQTDRVDKAAASFEEMKGPSSTYQRTLPVEAVGSGAANLCARFEGLARSEEQERQRRADEEKARRLQQEKNERERAEKQRDQPKEPELKPQQAVPHEGPQHGAGSGFEEPFMEAKSAIKPDSSETEEEAQATDYNNRSDDDQVENNAADEDVVQHHGAETPGLGLTAVAVYDYQAAVEDEISFDPGDIITNIEMVDEGWWRGECNGRYGLFPANYVELQQ</sequence>
<dbReference type="GO" id="GO:0051015">
    <property type="term" value="F:actin filament binding"/>
    <property type="evidence" value="ECO:0007669"/>
    <property type="project" value="TreeGrafter"/>
</dbReference>
<evidence type="ECO:0000256" key="3">
    <source>
        <dbReference type="ARBA" id="ARBA00022737"/>
    </source>
</evidence>
<keyword evidence="1 4" id="KW-0728">SH3 domain</keyword>
<feature type="domain" description="SH3" evidence="6">
    <location>
        <begin position="361"/>
        <end position="419"/>
    </location>
</feature>
<dbReference type="GO" id="GO:0030427">
    <property type="term" value="C:site of polarized growth"/>
    <property type="evidence" value="ECO:0007669"/>
    <property type="project" value="TreeGrafter"/>
</dbReference>
<dbReference type="PROSITE" id="PS50002">
    <property type="entry name" value="SH3"/>
    <property type="match status" value="1"/>
</dbReference>
<dbReference type="SUPFAM" id="SSF50044">
    <property type="entry name" value="SH3-domain"/>
    <property type="match status" value="1"/>
</dbReference>
<feature type="region of interest" description="Disordered" evidence="5">
    <location>
        <begin position="1"/>
        <end position="51"/>
    </location>
</feature>
<organism evidence="7 8">
    <name type="scientific">Eptatretus burgeri</name>
    <name type="common">Inshore hagfish</name>
    <dbReference type="NCBI Taxonomy" id="7764"/>
    <lineage>
        <taxon>Eukaryota</taxon>
        <taxon>Metazoa</taxon>
        <taxon>Chordata</taxon>
        <taxon>Craniata</taxon>
        <taxon>Vertebrata</taxon>
        <taxon>Cyclostomata</taxon>
        <taxon>Myxini</taxon>
        <taxon>Myxiniformes</taxon>
        <taxon>Myxinidae</taxon>
        <taxon>Eptatretinae</taxon>
        <taxon>Eptatretus</taxon>
    </lineage>
</organism>
<dbReference type="SMART" id="SM00326">
    <property type="entry name" value="SH3"/>
    <property type="match status" value="1"/>
</dbReference>
<dbReference type="InterPro" id="IPR001452">
    <property type="entry name" value="SH3_domain"/>
</dbReference>
<dbReference type="GO" id="GO:0016477">
    <property type="term" value="P:cell migration"/>
    <property type="evidence" value="ECO:0007669"/>
    <property type="project" value="TreeGrafter"/>
</dbReference>
<reference evidence="7" key="1">
    <citation type="submission" date="2025-08" db="UniProtKB">
        <authorList>
            <consortium name="Ensembl"/>
        </authorList>
    </citation>
    <scope>IDENTIFICATION</scope>
</reference>
<dbReference type="GO" id="GO:0005884">
    <property type="term" value="C:actin filament"/>
    <property type="evidence" value="ECO:0007669"/>
    <property type="project" value="TreeGrafter"/>
</dbReference>
<protein>
    <submittedName>
        <fullName evidence="7">Cortactin</fullName>
    </submittedName>
</protein>
<feature type="region of interest" description="Disordered" evidence="5">
    <location>
        <begin position="64"/>
        <end position="161"/>
    </location>
</feature>
<name>A0A8C4PXQ7_EPTBU</name>
<dbReference type="Ensembl" id="ENSEBUT00000003743.1">
    <property type="protein sequence ID" value="ENSEBUP00000003374.1"/>
    <property type="gene ID" value="ENSEBUG00000002460.1"/>
</dbReference>
<feature type="region of interest" description="Disordered" evidence="5">
    <location>
        <begin position="245"/>
        <end position="349"/>
    </location>
</feature>
<feature type="compositionally biased region" description="Basic and acidic residues" evidence="5">
    <location>
        <begin position="174"/>
        <end position="192"/>
    </location>
</feature>
<feature type="compositionally biased region" description="Basic and acidic residues" evidence="5">
    <location>
        <begin position="245"/>
        <end position="287"/>
    </location>
</feature>
<keyword evidence="3" id="KW-0677">Repeat</keyword>
<evidence type="ECO:0000256" key="1">
    <source>
        <dbReference type="ARBA" id="ARBA00022443"/>
    </source>
</evidence>
<dbReference type="Pfam" id="PF02218">
    <property type="entry name" value="HS1_rep"/>
    <property type="match status" value="4"/>
</dbReference>
<evidence type="ECO:0000313" key="7">
    <source>
        <dbReference type="Ensembl" id="ENSEBUP00000003374.1"/>
    </source>
</evidence>
<evidence type="ECO:0000256" key="5">
    <source>
        <dbReference type="SAM" id="MobiDB-lite"/>
    </source>
</evidence>
<dbReference type="FunFam" id="2.30.30.40:FF:000398">
    <property type="entry name" value="Hematopoietic cell-specific Lyn substrate 1"/>
    <property type="match status" value="1"/>
</dbReference>
<dbReference type="InterPro" id="IPR036028">
    <property type="entry name" value="SH3-like_dom_sf"/>
</dbReference>
<evidence type="ECO:0000256" key="4">
    <source>
        <dbReference type="PROSITE-ProRule" id="PRU00192"/>
    </source>
</evidence>
<dbReference type="GeneTree" id="ENSGT00940000158565"/>
<dbReference type="Pfam" id="PF14604">
    <property type="entry name" value="SH3_9"/>
    <property type="match status" value="1"/>
</dbReference>
<dbReference type="InterPro" id="IPR003134">
    <property type="entry name" value="Hs1_Cortactin"/>
</dbReference>
<dbReference type="InterPro" id="IPR035716">
    <property type="entry name" value="Cortactin_SH3"/>
</dbReference>
<accession>A0A8C4PXQ7</accession>
<dbReference type="AlphaFoldDB" id="A0A8C4PXQ7"/>
<feature type="compositionally biased region" description="Basic and acidic residues" evidence="5">
    <location>
        <begin position="129"/>
        <end position="155"/>
    </location>
</feature>
<dbReference type="PANTHER" id="PTHR10829">
    <property type="entry name" value="CORTACTIN AND DREBRIN"/>
    <property type="match status" value="1"/>
</dbReference>
<feature type="region of interest" description="Disordered" evidence="5">
    <location>
        <begin position="174"/>
        <end position="198"/>
    </location>
</feature>
<dbReference type="PRINTS" id="PR00452">
    <property type="entry name" value="SH3DOMAIN"/>
</dbReference>
<dbReference type="GO" id="GO:0005886">
    <property type="term" value="C:plasma membrane"/>
    <property type="evidence" value="ECO:0007669"/>
    <property type="project" value="TreeGrafter"/>
</dbReference>
<dbReference type="PROSITE" id="PS51090">
    <property type="entry name" value="CORTACTIN"/>
    <property type="match status" value="4"/>
</dbReference>
<dbReference type="CDD" id="cd11959">
    <property type="entry name" value="SH3_Cortactin"/>
    <property type="match status" value="1"/>
</dbReference>
<keyword evidence="2" id="KW-0597">Phosphoprotein</keyword>
<feature type="compositionally biased region" description="Basic and acidic residues" evidence="5">
    <location>
        <begin position="103"/>
        <end position="117"/>
    </location>
</feature>
<evidence type="ECO:0000256" key="2">
    <source>
        <dbReference type="ARBA" id="ARBA00022553"/>
    </source>
</evidence>
<keyword evidence="8" id="KW-1185">Reference proteome</keyword>